<keyword evidence="2" id="KW-1185">Reference proteome</keyword>
<dbReference type="AlphaFoldDB" id="A0A3M7QS83"/>
<name>A0A3M7QS83_BRAPC</name>
<dbReference type="Proteomes" id="UP000276133">
    <property type="component" value="Unassembled WGS sequence"/>
</dbReference>
<evidence type="ECO:0000313" key="2">
    <source>
        <dbReference type="Proteomes" id="UP000276133"/>
    </source>
</evidence>
<comment type="caution">
    <text evidence="1">The sequence shown here is derived from an EMBL/GenBank/DDBJ whole genome shotgun (WGS) entry which is preliminary data.</text>
</comment>
<reference evidence="1 2" key="1">
    <citation type="journal article" date="2018" name="Sci. Rep.">
        <title>Genomic signatures of local adaptation to the degree of environmental predictability in rotifers.</title>
        <authorList>
            <person name="Franch-Gras L."/>
            <person name="Hahn C."/>
            <person name="Garcia-Roger E.M."/>
            <person name="Carmona M.J."/>
            <person name="Serra M."/>
            <person name="Gomez A."/>
        </authorList>
    </citation>
    <scope>NUCLEOTIDE SEQUENCE [LARGE SCALE GENOMIC DNA]</scope>
    <source>
        <strain evidence="1">HYR1</strain>
    </source>
</reference>
<sequence>FCQLLLHRCQCQCQYQHQYQCQHQCQCQCQCQLIHVVVQLSNWEEVLVVMEDIQVWAVTQDIF</sequence>
<protein>
    <submittedName>
        <fullName evidence="1">Uncharacterized protein</fullName>
    </submittedName>
</protein>
<proteinExistence type="predicted"/>
<accession>A0A3M7QS83</accession>
<dbReference type="EMBL" id="REGN01005319">
    <property type="protein sequence ID" value="RNA13828.1"/>
    <property type="molecule type" value="Genomic_DNA"/>
</dbReference>
<feature type="non-terminal residue" evidence="1">
    <location>
        <position position="63"/>
    </location>
</feature>
<organism evidence="1 2">
    <name type="scientific">Brachionus plicatilis</name>
    <name type="common">Marine rotifer</name>
    <name type="synonym">Brachionus muelleri</name>
    <dbReference type="NCBI Taxonomy" id="10195"/>
    <lineage>
        <taxon>Eukaryota</taxon>
        <taxon>Metazoa</taxon>
        <taxon>Spiralia</taxon>
        <taxon>Gnathifera</taxon>
        <taxon>Rotifera</taxon>
        <taxon>Eurotatoria</taxon>
        <taxon>Monogononta</taxon>
        <taxon>Pseudotrocha</taxon>
        <taxon>Ploima</taxon>
        <taxon>Brachionidae</taxon>
        <taxon>Brachionus</taxon>
    </lineage>
</organism>
<gene>
    <name evidence="1" type="ORF">BpHYR1_042099</name>
</gene>
<evidence type="ECO:0000313" key="1">
    <source>
        <dbReference type="EMBL" id="RNA13828.1"/>
    </source>
</evidence>
<feature type="non-terminal residue" evidence="1">
    <location>
        <position position="1"/>
    </location>
</feature>